<protein>
    <recommendedName>
        <fullName evidence="8">ER transporter 6TM N-terminal domain-containing protein</fullName>
    </recommendedName>
</protein>
<feature type="transmembrane region" description="Helical" evidence="3">
    <location>
        <begin position="111"/>
        <end position="134"/>
    </location>
</feature>
<feature type="transmembrane region" description="Helical" evidence="3">
    <location>
        <begin position="772"/>
        <end position="797"/>
    </location>
</feature>
<dbReference type="PANTHER" id="PTHR37994:SF3">
    <property type="entry name" value="ER TRANSPORTER 6TM N-TERMINAL DOMAIN-CONTAINING PROTEIN"/>
    <property type="match status" value="1"/>
</dbReference>
<feature type="transmembrane region" description="Helical" evidence="3">
    <location>
        <begin position="238"/>
        <end position="257"/>
    </location>
</feature>
<proteinExistence type="predicted"/>
<name>A0AAD5YFK5_9APHY</name>
<dbReference type="InterPro" id="IPR018823">
    <property type="entry name" value="ArAE_2_N"/>
</dbReference>
<evidence type="ECO:0000256" key="1">
    <source>
        <dbReference type="SAM" id="Coils"/>
    </source>
</evidence>
<feature type="transmembrane region" description="Helical" evidence="3">
    <location>
        <begin position="739"/>
        <end position="760"/>
    </location>
</feature>
<sequence>MATPPSNDTRIPSKPGVKTNSVEDVRSNVDGLESESPLQHSQKSFLDKLPPWVGANLRNPKSLKLLARCWFASWICFVIILPQKSLNVLGNAAFFALLGSLFIPPSMPVQLFLFLLATMVVGMCLGWGFGAAAMRAALASRDQVLLKQNLQREAQNTAGLSNPDALFVIDIFKGVFLDTNSSIVFGCFLGLGSFFFALIRAYAPKLTILSVFATIAVDLFCSYGPLFPFAQYTLINTLLISVGCYVGIGVILIIFVFPETLNHSYLSTTALILGQIQGLIDMQQEVLDSPLSAFAAPGPVLAKITGARMGILQRFQAIASNSKFLNLEFSWGKWSGDDVKALEEPLLGVVTRTAVFQSFVKLVGHPFSRMNDDAQSVTTDSDDDTVVADTYLLRQIMERNLASELEHNVRLVDIMPVIRDSTHELRNACSAGIGATKGVIENINMKRYARRGAADSEERVKDLDESIQNLKKALETFKNKKREKLVEPFQAALQCCRTKKESYSMPLRALYVSYVYAVNLIVLTDGIIALMEMVRDTALKRTKNRLWAPSKLRAIWKVIISRGDVSDEALGEDEVDERVGNAVNKSGSYNLDPDSRPPSNFLQRVADTIHKLYKWTSTPEAVFAFKYVIVTIALWLPSVFKSSAEGTLVRLFHALEHPVVVKEWPRALIMAQTTLNIYASDQLFNYVLRLLGTFVGAVFGLLCWYIGNAKSNGSPYGAAASMGVFLVPVVFLRLFTPIHYVPGVLLAGATFALVIGYSWIDGHLPVVGNVGIGWPIAWRRCVTVMVGSAASFILMMLPPKSGRKAVRLRNATTIISLSRLYSRLLSAWINDQLPGPDETEKAGIPSATTEIITEIREQLVAVWIQLQATKTQTAIAKWEGGVRGAWPMNEYMNLVDTQIEMISHLASLGSSLIQLDHTMRVQFLQHTRIVNPNFIADVMAAFTLIAQSLRTGEPMSQAFHRNLFDRLHYHGTVGARSLGPKRGNEERTPGLYPLEMVTTYHYMFYASAIMSVLQILDAIGELHKTTVRLCGEVPIEGLEKWRDQFEQAHTLV</sequence>
<feature type="transmembrane region" description="Helical" evidence="3">
    <location>
        <begin position="686"/>
        <end position="707"/>
    </location>
</feature>
<dbReference type="PANTHER" id="PTHR37994">
    <property type="entry name" value="ARAE_2_N DOMAIN-CONTAINING PROTEIN-RELATED"/>
    <property type="match status" value="1"/>
</dbReference>
<dbReference type="Pfam" id="PF10337">
    <property type="entry name" value="ArAE_2_N"/>
    <property type="match status" value="1"/>
</dbReference>
<accession>A0AAD5YFK5</accession>
<evidence type="ECO:0000256" key="2">
    <source>
        <dbReference type="SAM" id="MobiDB-lite"/>
    </source>
</evidence>
<evidence type="ECO:0000256" key="3">
    <source>
        <dbReference type="SAM" id="Phobius"/>
    </source>
</evidence>
<dbReference type="Proteomes" id="UP001212997">
    <property type="component" value="Unassembled WGS sequence"/>
</dbReference>
<dbReference type="Pfam" id="PF10334">
    <property type="entry name" value="BRE4"/>
    <property type="match status" value="1"/>
</dbReference>
<keyword evidence="3" id="KW-1133">Transmembrane helix</keyword>
<feature type="transmembrane region" description="Helical" evidence="3">
    <location>
        <begin position="713"/>
        <end position="732"/>
    </location>
</feature>
<feature type="transmembrane region" description="Helical" evidence="3">
    <location>
        <begin position="509"/>
        <end position="531"/>
    </location>
</feature>
<reference evidence="6" key="1">
    <citation type="submission" date="2022-07" db="EMBL/GenBank/DDBJ databases">
        <title>Genome Sequence of Physisporinus lineatus.</title>
        <authorList>
            <person name="Buettner E."/>
        </authorList>
    </citation>
    <scope>NUCLEOTIDE SEQUENCE</scope>
    <source>
        <strain evidence="6">VT162</strain>
    </source>
</reference>
<keyword evidence="3" id="KW-0472">Membrane</keyword>
<feature type="coiled-coil region" evidence="1">
    <location>
        <begin position="453"/>
        <end position="487"/>
    </location>
</feature>
<feature type="transmembrane region" description="Helical" evidence="3">
    <location>
        <begin position="206"/>
        <end position="226"/>
    </location>
</feature>
<dbReference type="EMBL" id="JANAWD010000443">
    <property type="protein sequence ID" value="KAJ3479371.1"/>
    <property type="molecule type" value="Genomic_DNA"/>
</dbReference>
<evidence type="ECO:0000259" key="5">
    <source>
        <dbReference type="Pfam" id="PF10337"/>
    </source>
</evidence>
<dbReference type="InterPro" id="IPR018820">
    <property type="entry name" value="BRE4-related_DUF2421"/>
</dbReference>
<keyword evidence="1" id="KW-0175">Coiled coil</keyword>
<feature type="domain" description="Putative ER transporter 6TM N-terminal" evidence="5">
    <location>
        <begin position="49"/>
        <end position="486"/>
    </location>
</feature>
<evidence type="ECO:0000313" key="7">
    <source>
        <dbReference type="Proteomes" id="UP001212997"/>
    </source>
</evidence>
<feature type="domain" description="DUF2421" evidence="4">
    <location>
        <begin position="799"/>
        <end position="1032"/>
    </location>
</feature>
<gene>
    <name evidence="6" type="ORF">NLI96_g9108</name>
</gene>
<keyword evidence="3" id="KW-0812">Transmembrane</keyword>
<keyword evidence="7" id="KW-1185">Reference proteome</keyword>
<dbReference type="AlphaFoldDB" id="A0AAD5YFK5"/>
<evidence type="ECO:0000313" key="6">
    <source>
        <dbReference type="EMBL" id="KAJ3479371.1"/>
    </source>
</evidence>
<feature type="region of interest" description="Disordered" evidence="2">
    <location>
        <begin position="1"/>
        <end position="23"/>
    </location>
</feature>
<comment type="caution">
    <text evidence="6">The sequence shown here is derived from an EMBL/GenBank/DDBJ whole genome shotgun (WGS) entry which is preliminary data.</text>
</comment>
<organism evidence="6 7">
    <name type="scientific">Meripilus lineatus</name>
    <dbReference type="NCBI Taxonomy" id="2056292"/>
    <lineage>
        <taxon>Eukaryota</taxon>
        <taxon>Fungi</taxon>
        <taxon>Dikarya</taxon>
        <taxon>Basidiomycota</taxon>
        <taxon>Agaricomycotina</taxon>
        <taxon>Agaricomycetes</taxon>
        <taxon>Polyporales</taxon>
        <taxon>Meripilaceae</taxon>
        <taxon>Meripilus</taxon>
    </lineage>
</organism>
<evidence type="ECO:0008006" key="8">
    <source>
        <dbReference type="Google" id="ProtNLM"/>
    </source>
</evidence>
<feature type="transmembrane region" description="Helical" evidence="3">
    <location>
        <begin position="182"/>
        <end position="199"/>
    </location>
</feature>
<feature type="compositionally biased region" description="Polar residues" evidence="2">
    <location>
        <begin position="1"/>
        <end position="10"/>
    </location>
</feature>
<evidence type="ECO:0000259" key="4">
    <source>
        <dbReference type="Pfam" id="PF10334"/>
    </source>
</evidence>